<evidence type="ECO:0000313" key="1">
    <source>
        <dbReference type="EMBL" id="OEU08262.1"/>
    </source>
</evidence>
<dbReference type="Proteomes" id="UP000095751">
    <property type="component" value="Unassembled WGS sequence"/>
</dbReference>
<reference evidence="1 2" key="1">
    <citation type="submission" date="2016-09" db="EMBL/GenBank/DDBJ databases">
        <title>Extensive genetic diversity and differential bi-allelic expression allows diatom success in the polar Southern Ocean.</title>
        <authorList>
            <consortium name="DOE Joint Genome Institute"/>
            <person name="Mock T."/>
            <person name="Otillar R.P."/>
            <person name="Strauss J."/>
            <person name="Dupont C."/>
            <person name="Frickenhaus S."/>
            <person name="Maumus F."/>
            <person name="Mcmullan M."/>
            <person name="Sanges R."/>
            <person name="Schmutz J."/>
            <person name="Toseland A."/>
            <person name="Valas R."/>
            <person name="Veluchamy A."/>
            <person name="Ward B.J."/>
            <person name="Allen A."/>
            <person name="Barry K."/>
            <person name="Falciatore A."/>
            <person name="Ferrante M."/>
            <person name="Fortunato A.E."/>
            <person name="Gloeckner G."/>
            <person name="Gruber A."/>
            <person name="Hipkin R."/>
            <person name="Janech M."/>
            <person name="Kroth P."/>
            <person name="Leese F."/>
            <person name="Lindquist E."/>
            <person name="Lyon B.R."/>
            <person name="Martin J."/>
            <person name="Mayer C."/>
            <person name="Parker M."/>
            <person name="Quesneville H."/>
            <person name="Raymond J."/>
            <person name="Uhlig C."/>
            <person name="Valentin K.U."/>
            <person name="Worden A.Z."/>
            <person name="Armbrust E.V."/>
            <person name="Bowler C."/>
            <person name="Green B."/>
            <person name="Moulton V."/>
            <person name="Van Oosterhout C."/>
            <person name="Grigoriev I."/>
        </authorList>
    </citation>
    <scope>NUCLEOTIDE SEQUENCE [LARGE SCALE GENOMIC DNA]</scope>
    <source>
        <strain evidence="1 2">CCMP1102</strain>
    </source>
</reference>
<name>A0A1E7EQQ5_9STRA</name>
<organism evidence="1 2">
    <name type="scientific">Fragilariopsis cylindrus CCMP1102</name>
    <dbReference type="NCBI Taxonomy" id="635003"/>
    <lineage>
        <taxon>Eukaryota</taxon>
        <taxon>Sar</taxon>
        <taxon>Stramenopiles</taxon>
        <taxon>Ochrophyta</taxon>
        <taxon>Bacillariophyta</taxon>
        <taxon>Bacillariophyceae</taxon>
        <taxon>Bacillariophycidae</taxon>
        <taxon>Bacillariales</taxon>
        <taxon>Bacillariaceae</taxon>
        <taxon>Fragilariopsis</taxon>
    </lineage>
</organism>
<dbReference type="EMBL" id="KV784381">
    <property type="protein sequence ID" value="OEU08262.1"/>
    <property type="molecule type" value="Genomic_DNA"/>
</dbReference>
<evidence type="ECO:0000313" key="2">
    <source>
        <dbReference type="Proteomes" id="UP000095751"/>
    </source>
</evidence>
<dbReference type="InParanoid" id="A0A1E7EQQ5"/>
<proteinExistence type="predicted"/>
<dbReference type="OrthoDB" id="44853at2759"/>
<dbReference type="KEGG" id="fcy:FRACYDRAFT_221006"/>
<gene>
    <name evidence="1" type="ORF">FRACYDRAFT_221006</name>
</gene>
<accession>A0A1E7EQQ5</accession>
<dbReference type="AlphaFoldDB" id="A0A1E7EQQ5"/>
<feature type="non-terminal residue" evidence="1">
    <location>
        <position position="179"/>
    </location>
</feature>
<sequence>MTTYNNDSSPAIMTMTAVVNAFVPMTTTSSSSSYYSSSYNFLELKATNQEDNSADYYEGSINSRRSFLSSIVATTTTIAIASSQPAYGKWILDEETGDYVEEEVDWKLEWKARYQQMSTMSKEEIFQAGRGGGNLDKKDLINESSKSRKRRALSNCRDKPLLKSKFPTMTEKTCIQRIL</sequence>
<keyword evidence="2" id="KW-1185">Reference proteome</keyword>
<protein>
    <submittedName>
        <fullName evidence="1">Uncharacterized protein</fullName>
    </submittedName>
</protein>